<comment type="caution">
    <text evidence="2">The sequence shown here is derived from an EMBL/GenBank/DDBJ whole genome shotgun (WGS) entry which is preliminary data.</text>
</comment>
<sequence>DQSAICTAVALAGSDCHSNSELARLKMVGEQQEWVGSSSATKASGACRVSGQHSTWRGRYYRDNHSDPYNYTRANNQNTDSSTDSYYKNAYADDEDSSPYD</sequence>
<accession>A0A8J5M0Q8</accession>
<gene>
    <name evidence="2" type="ORF">JG688_00011707</name>
</gene>
<feature type="region of interest" description="Disordered" evidence="1">
    <location>
        <begin position="58"/>
        <end position="101"/>
    </location>
</feature>
<dbReference type="AlphaFoldDB" id="A0A8J5M0Q8"/>
<proteinExistence type="predicted"/>
<feature type="non-terminal residue" evidence="2">
    <location>
        <position position="1"/>
    </location>
</feature>
<protein>
    <submittedName>
        <fullName evidence="2">Uncharacterized protein</fullName>
    </submittedName>
</protein>
<name>A0A8J5M0Q8_9STRA</name>
<evidence type="ECO:0000313" key="2">
    <source>
        <dbReference type="EMBL" id="KAG6955857.1"/>
    </source>
</evidence>
<reference evidence="2" key="1">
    <citation type="submission" date="2021-01" db="EMBL/GenBank/DDBJ databases">
        <title>Phytophthora aleatoria, a newly-described species from Pinus radiata is distinct from Phytophthora cactorum isolates based on comparative genomics.</title>
        <authorList>
            <person name="Mcdougal R."/>
            <person name="Panda P."/>
            <person name="Williams N."/>
            <person name="Studholme D.J."/>
        </authorList>
    </citation>
    <scope>NUCLEOTIDE SEQUENCE</scope>
    <source>
        <strain evidence="2">NZFS 4037</strain>
    </source>
</reference>
<keyword evidence="3" id="KW-1185">Reference proteome</keyword>
<evidence type="ECO:0000256" key="1">
    <source>
        <dbReference type="SAM" id="MobiDB-lite"/>
    </source>
</evidence>
<feature type="compositionally biased region" description="Polar residues" evidence="1">
    <location>
        <begin position="67"/>
        <end position="86"/>
    </location>
</feature>
<dbReference type="Proteomes" id="UP000709295">
    <property type="component" value="Unassembled WGS sequence"/>
</dbReference>
<evidence type="ECO:0000313" key="3">
    <source>
        <dbReference type="Proteomes" id="UP000709295"/>
    </source>
</evidence>
<organism evidence="2 3">
    <name type="scientific">Phytophthora aleatoria</name>
    <dbReference type="NCBI Taxonomy" id="2496075"/>
    <lineage>
        <taxon>Eukaryota</taxon>
        <taxon>Sar</taxon>
        <taxon>Stramenopiles</taxon>
        <taxon>Oomycota</taxon>
        <taxon>Peronosporomycetes</taxon>
        <taxon>Peronosporales</taxon>
        <taxon>Peronosporaceae</taxon>
        <taxon>Phytophthora</taxon>
    </lineage>
</organism>
<feature type="compositionally biased region" description="Acidic residues" evidence="1">
    <location>
        <begin position="92"/>
        <end position="101"/>
    </location>
</feature>
<dbReference type="EMBL" id="JAENGY010000841">
    <property type="protein sequence ID" value="KAG6955857.1"/>
    <property type="molecule type" value="Genomic_DNA"/>
</dbReference>